<accession>A0AAU9K534</accession>
<gene>
    <name evidence="1" type="ORF">BSTOLATCC_MIC57941</name>
</gene>
<dbReference type="AlphaFoldDB" id="A0AAU9K534"/>
<protein>
    <submittedName>
        <fullName evidence="1">Uncharacterized protein</fullName>
    </submittedName>
</protein>
<sequence length="271" mass="31848">MPRHSPLSFYSRIKNESPIPEYRSKSVLNREVNSKIFKLNKALYNVRSPSNKISLLEKLALRGEGSLNEGKFIQTHRKALSMNDQLNGHHNLINEGKQIINLPKLPFGKHNHYNEVEKFSKHHFYVPNKVPPSRAKDVDDYTRKLRILIKKGKTTRLREKTVHETPNSTLTDYNVYETRAGLLMCQKEKEIIKSYETEKNKWTAHLRLLQPFGSKDEEEAWKKKVKERIEKSRKLKFKGDLDVFECESDSEDVHFNKEKILRHLLVIESDI</sequence>
<keyword evidence="2" id="KW-1185">Reference proteome</keyword>
<evidence type="ECO:0000313" key="1">
    <source>
        <dbReference type="EMBL" id="CAG9333121.1"/>
    </source>
</evidence>
<dbReference type="EMBL" id="CAJZBQ010000056">
    <property type="protein sequence ID" value="CAG9333121.1"/>
    <property type="molecule type" value="Genomic_DNA"/>
</dbReference>
<proteinExistence type="predicted"/>
<dbReference type="Proteomes" id="UP001162131">
    <property type="component" value="Unassembled WGS sequence"/>
</dbReference>
<comment type="caution">
    <text evidence="1">The sequence shown here is derived from an EMBL/GenBank/DDBJ whole genome shotgun (WGS) entry which is preliminary data.</text>
</comment>
<reference evidence="1" key="1">
    <citation type="submission" date="2021-09" db="EMBL/GenBank/DDBJ databases">
        <authorList>
            <consortium name="AG Swart"/>
            <person name="Singh M."/>
            <person name="Singh A."/>
            <person name="Seah K."/>
            <person name="Emmerich C."/>
        </authorList>
    </citation>
    <scope>NUCLEOTIDE SEQUENCE</scope>
    <source>
        <strain evidence="1">ATCC30299</strain>
    </source>
</reference>
<name>A0AAU9K534_9CILI</name>
<organism evidence="1 2">
    <name type="scientific">Blepharisma stoltei</name>
    <dbReference type="NCBI Taxonomy" id="1481888"/>
    <lineage>
        <taxon>Eukaryota</taxon>
        <taxon>Sar</taxon>
        <taxon>Alveolata</taxon>
        <taxon>Ciliophora</taxon>
        <taxon>Postciliodesmatophora</taxon>
        <taxon>Heterotrichea</taxon>
        <taxon>Heterotrichida</taxon>
        <taxon>Blepharismidae</taxon>
        <taxon>Blepharisma</taxon>
    </lineage>
</organism>
<evidence type="ECO:0000313" key="2">
    <source>
        <dbReference type="Proteomes" id="UP001162131"/>
    </source>
</evidence>